<dbReference type="Gene3D" id="3.30.200.20">
    <property type="entry name" value="Phosphorylase Kinase, domain 1"/>
    <property type="match status" value="1"/>
</dbReference>
<evidence type="ECO:0000256" key="3">
    <source>
        <dbReference type="ARBA" id="ARBA00022679"/>
    </source>
</evidence>
<dbReference type="PANTHER" id="PTHR24056">
    <property type="entry name" value="CELL DIVISION PROTEIN KINASE"/>
    <property type="match status" value="1"/>
</dbReference>
<dbReference type="OMA" id="QNRMMIQ"/>
<evidence type="ECO:0000256" key="7">
    <source>
        <dbReference type="SAM" id="MobiDB-lite"/>
    </source>
</evidence>
<dbReference type="GO" id="GO:0004693">
    <property type="term" value="F:cyclin-dependent protein serine/threonine kinase activity"/>
    <property type="evidence" value="ECO:0007669"/>
    <property type="project" value="TreeGrafter"/>
</dbReference>
<dbReference type="SUPFAM" id="SSF56112">
    <property type="entry name" value="Protein kinase-like (PK-like)"/>
    <property type="match status" value="1"/>
</dbReference>
<keyword evidence="2" id="KW-0723">Serine/threonine-protein kinase</keyword>
<protein>
    <recommendedName>
        <fullName evidence="8">Protein kinase domain-containing protein</fullName>
    </recommendedName>
</protein>
<dbReference type="GO" id="GO:0005634">
    <property type="term" value="C:nucleus"/>
    <property type="evidence" value="ECO:0007669"/>
    <property type="project" value="TreeGrafter"/>
</dbReference>
<keyword evidence="4" id="KW-0547">Nucleotide-binding</keyword>
<reference evidence="9 10" key="1">
    <citation type="journal article" date="2011" name="Genome Res.">
        <title>Phylogeny-wide analysis of social amoeba genomes highlights ancient origins for complex intercellular communication.</title>
        <authorList>
            <person name="Heidel A.J."/>
            <person name="Lawal H.M."/>
            <person name="Felder M."/>
            <person name="Schilde C."/>
            <person name="Helps N.R."/>
            <person name="Tunggal B."/>
            <person name="Rivero F."/>
            <person name="John U."/>
            <person name="Schleicher M."/>
            <person name="Eichinger L."/>
            <person name="Platzer M."/>
            <person name="Noegel A.A."/>
            <person name="Schaap P."/>
            <person name="Gloeckner G."/>
        </authorList>
    </citation>
    <scope>NUCLEOTIDE SEQUENCE [LARGE SCALE GENOMIC DNA]</scope>
    <source>
        <strain evidence="10">ATCC 26659 / Pp 5 / PN500</strain>
    </source>
</reference>
<evidence type="ECO:0000259" key="8">
    <source>
        <dbReference type="PROSITE" id="PS50011"/>
    </source>
</evidence>
<dbReference type="AlphaFoldDB" id="D3BUD6"/>
<evidence type="ECO:0000256" key="1">
    <source>
        <dbReference type="ARBA" id="ARBA00006485"/>
    </source>
</evidence>
<keyword evidence="5" id="KW-0418">Kinase</keyword>
<dbReference type="InterPro" id="IPR011009">
    <property type="entry name" value="Kinase-like_dom_sf"/>
</dbReference>
<dbReference type="InterPro" id="IPR000719">
    <property type="entry name" value="Prot_kinase_dom"/>
</dbReference>
<dbReference type="GO" id="GO:0005524">
    <property type="term" value="F:ATP binding"/>
    <property type="evidence" value="ECO:0007669"/>
    <property type="project" value="UniProtKB-KW"/>
</dbReference>
<dbReference type="InParanoid" id="D3BUD6"/>
<comment type="caution">
    <text evidence="9">The sequence shown here is derived from an EMBL/GenBank/DDBJ whole genome shotgun (WGS) entry which is preliminary data.</text>
</comment>
<dbReference type="PROSITE" id="PS50011">
    <property type="entry name" value="PROTEIN_KINASE_DOM"/>
    <property type="match status" value="1"/>
</dbReference>
<proteinExistence type="inferred from homology"/>
<dbReference type="SMART" id="SM00220">
    <property type="entry name" value="S_TKc"/>
    <property type="match status" value="1"/>
</dbReference>
<dbReference type="GO" id="GO:0005737">
    <property type="term" value="C:cytoplasm"/>
    <property type="evidence" value="ECO:0007669"/>
    <property type="project" value="TreeGrafter"/>
</dbReference>
<evidence type="ECO:0000313" key="10">
    <source>
        <dbReference type="Proteomes" id="UP000001396"/>
    </source>
</evidence>
<keyword evidence="3" id="KW-0808">Transferase</keyword>
<dbReference type="Gene3D" id="1.10.510.10">
    <property type="entry name" value="Transferase(Phosphotransferase) domain 1"/>
    <property type="match status" value="1"/>
</dbReference>
<keyword evidence="10" id="KW-1185">Reference proteome</keyword>
<dbReference type="InterPro" id="IPR008271">
    <property type="entry name" value="Ser/Thr_kinase_AS"/>
</dbReference>
<organism evidence="9 10">
    <name type="scientific">Heterostelium pallidum (strain ATCC 26659 / Pp 5 / PN500)</name>
    <name type="common">Cellular slime mold</name>
    <name type="synonym">Polysphondylium pallidum</name>
    <dbReference type="NCBI Taxonomy" id="670386"/>
    <lineage>
        <taxon>Eukaryota</taxon>
        <taxon>Amoebozoa</taxon>
        <taxon>Evosea</taxon>
        <taxon>Eumycetozoa</taxon>
        <taxon>Dictyostelia</taxon>
        <taxon>Acytosteliales</taxon>
        <taxon>Acytosteliaceae</taxon>
        <taxon>Heterostelium</taxon>
    </lineage>
</organism>
<evidence type="ECO:0000256" key="6">
    <source>
        <dbReference type="ARBA" id="ARBA00022840"/>
    </source>
</evidence>
<dbReference type="PROSITE" id="PS00108">
    <property type="entry name" value="PROTEIN_KINASE_ST"/>
    <property type="match status" value="1"/>
</dbReference>
<dbReference type="STRING" id="670386.D3BUD6"/>
<evidence type="ECO:0000313" key="9">
    <source>
        <dbReference type="EMBL" id="EFA74724.1"/>
    </source>
</evidence>
<dbReference type="Proteomes" id="UP000001396">
    <property type="component" value="Unassembled WGS sequence"/>
</dbReference>
<evidence type="ECO:0000256" key="4">
    <source>
        <dbReference type="ARBA" id="ARBA00022741"/>
    </source>
</evidence>
<dbReference type="PANTHER" id="PTHR24056:SF246">
    <property type="entry name" value="ECDYSONE-INDUCED PROTEIN 63E, ISOFORM N"/>
    <property type="match status" value="1"/>
</dbReference>
<evidence type="ECO:0000256" key="2">
    <source>
        <dbReference type="ARBA" id="ARBA00022527"/>
    </source>
</evidence>
<dbReference type="GeneID" id="31367223"/>
<evidence type="ECO:0000256" key="5">
    <source>
        <dbReference type="ARBA" id="ARBA00022777"/>
    </source>
</evidence>
<gene>
    <name evidence="9" type="ORF">PPL_11755</name>
</gene>
<keyword evidence="6" id="KW-0067">ATP-binding</keyword>
<dbReference type="RefSeq" id="XP_020426858.1">
    <property type="nucleotide sequence ID" value="XM_020582504.1"/>
</dbReference>
<name>D3BUD6_HETP5</name>
<accession>D3BUD6</accession>
<dbReference type="EMBL" id="ADBJ01000060">
    <property type="protein sequence ID" value="EFA74724.1"/>
    <property type="molecule type" value="Genomic_DNA"/>
</dbReference>
<dbReference type="InterPro" id="IPR050108">
    <property type="entry name" value="CDK"/>
</dbReference>
<feature type="region of interest" description="Disordered" evidence="7">
    <location>
        <begin position="661"/>
        <end position="680"/>
    </location>
</feature>
<dbReference type="FunFam" id="1.10.510.10:FF:000624">
    <property type="entry name" value="Mitogen-activated protein kinase"/>
    <property type="match status" value="1"/>
</dbReference>
<comment type="similarity">
    <text evidence="1">Belongs to the protein kinase superfamily. CMGC Ser/Thr protein kinase family. CDC2/CDKX subfamily.</text>
</comment>
<feature type="domain" description="Protein kinase" evidence="8">
    <location>
        <begin position="4"/>
        <end position="278"/>
    </location>
</feature>
<dbReference type="Pfam" id="PF00069">
    <property type="entry name" value="Pkinase"/>
    <property type="match status" value="1"/>
</dbReference>
<sequence length="680" mass="79131">MDDYHIIEKCGEGTYGSVYKAIDKRTNQIVALKKVSNVAKEDGKPVEIKYLEILKDSNSVVNLLNYFYLSQNELFIVMEFLEGDLWKIMSNPSCALSQILKAVYQCHSKGIMHRDIKPANLLINKDGELKLTDFGLSTSFQMFSDEKFSNNVVSLYYRPPELLLGSDKYGPEIDIWSVGCVLMEMLTNKYLFAGKNESEQLDLIFKKFGTPNERNWPGVSAYPMWNYSCESYPIKSLAECFPHLSSSLPTLFDLATKMLALDPKKRITSYQALNHPFFTSSDVNDQLIPSSASFIQDLYYHHYQQQQQQQQHYHQHCIPSNNNNYIQSQSLPIEIPQLPSIKNNLASYKFNSNNNNNNNNNTINSFAYPSTSEPNNKVSDYLLSHHLSHHSFNDQPSSYYRLQNTPPQEGYYYYQPAAAAEVTSAAPNHYQQQQQQEYIQQQQQQQKYQQFDSFNVYSNYNNNNSKSNYITAQDKLYKQTQQQQQQPQQITQHQLYTDYSFSAYNNHNHYQQQTQQSQQQQQYVDYSNQGYQRQLQQQQQQQQQQHTYHQQQTLQQIQQQNLTTQYFHLPIPMNQQHQNFQNHIFEHYTVEDDCQENSDDYCLDDNGWGEADPNNYNGYSSQQASNIPYTYYPSGSNHAQVQYMTIENFFGRPVKCHPSYSIGSPGNSSNPIINPKPNVN</sequence>